<keyword evidence="6" id="KW-1133">Transmembrane helix</keyword>
<feature type="domain" description="JAB" evidence="7">
    <location>
        <begin position="30"/>
        <end position="135"/>
    </location>
</feature>
<organism evidence="8 9">
    <name type="scientific">Tissierella carlieri</name>
    <dbReference type="NCBI Taxonomy" id="689904"/>
    <lineage>
        <taxon>Bacteria</taxon>
        <taxon>Bacillati</taxon>
        <taxon>Bacillota</taxon>
        <taxon>Tissierellia</taxon>
        <taxon>Tissierellales</taxon>
        <taxon>Tissierellaceae</taxon>
        <taxon>Tissierella</taxon>
    </lineage>
</organism>
<dbReference type="RefSeq" id="WP_256312545.1">
    <property type="nucleotide sequence ID" value="NZ_JANGAC010000017.1"/>
</dbReference>
<gene>
    <name evidence="8" type="ORF">NE686_17775</name>
</gene>
<evidence type="ECO:0000256" key="6">
    <source>
        <dbReference type="SAM" id="Phobius"/>
    </source>
</evidence>
<name>A0ABT1SEP9_9FIRM</name>
<protein>
    <submittedName>
        <fullName evidence="8">Mov34/MPN/PAD-1 family protein</fullName>
    </submittedName>
</protein>
<comment type="caution">
    <text evidence="8">The sequence shown here is derived from an EMBL/GenBank/DDBJ whole genome shotgun (WGS) entry which is preliminary data.</text>
</comment>
<proteinExistence type="predicted"/>
<dbReference type="Proteomes" id="UP001524478">
    <property type="component" value="Unassembled WGS sequence"/>
</dbReference>
<dbReference type="Gene3D" id="3.40.140.10">
    <property type="entry name" value="Cytidine Deaminase, domain 2"/>
    <property type="match status" value="1"/>
</dbReference>
<evidence type="ECO:0000313" key="9">
    <source>
        <dbReference type="Proteomes" id="UP001524478"/>
    </source>
</evidence>
<evidence type="ECO:0000256" key="5">
    <source>
        <dbReference type="ARBA" id="ARBA00023049"/>
    </source>
</evidence>
<evidence type="ECO:0000313" key="8">
    <source>
        <dbReference type="EMBL" id="MCQ4924954.1"/>
    </source>
</evidence>
<evidence type="ECO:0000256" key="1">
    <source>
        <dbReference type="ARBA" id="ARBA00022670"/>
    </source>
</evidence>
<dbReference type="EMBL" id="JANGAC010000017">
    <property type="protein sequence ID" value="MCQ4924954.1"/>
    <property type="molecule type" value="Genomic_DNA"/>
</dbReference>
<dbReference type="SUPFAM" id="SSF102712">
    <property type="entry name" value="JAB1/MPN domain"/>
    <property type="match status" value="1"/>
</dbReference>
<evidence type="ECO:0000256" key="4">
    <source>
        <dbReference type="ARBA" id="ARBA00022833"/>
    </source>
</evidence>
<keyword evidence="6" id="KW-0472">Membrane</keyword>
<evidence type="ECO:0000256" key="3">
    <source>
        <dbReference type="ARBA" id="ARBA00022801"/>
    </source>
</evidence>
<accession>A0ABT1SEP9</accession>
<feature type="transmembrane region" description="Helical" evidence="6">
    <location>
        <begin position="122"/>
        <end position="142"/>
    </location>
</feature>
<keyword evidence="1" id="KW-0645">Protease</keyword>
<dbReference type="InterPro" id="IPR028090">
    <property type="entry name" value="JAB_dom_prok"/>
</dbReference>
<evidence type="ECO:0000256" key="2">
    <source>
        <dbReference type="ARBA" id="ARBA00022723"/>
    </source>
</evidence>
<keyword evidence="2" id="KW-0479">Metal-binding</keyword>
<keyword evidence="4" id="KW-0862">Zinc</keyword>
<sequence length="165" mass="19083">MRYIIDEKSTLTITEEAIVQINMYRQLPGKNESGGVLLGKIRKDLSEYIITDISNPTRFDRSGPCFFIRSRKSVQPIIDKLWNESKGEIIYLGEWHSHAEKNPGPSSIDNALLKKSFRENKVFGNILFMIIIGTTGEMYVGCYKKGDKKMYRLERMRVDDPEKEL</sequence>
<keyword evidence="6" id="KW-0812">Transmembrane</keyword>
<keyword evidence="3" id="KW-0378">Hydrolase</keyword>
<dbReference type="Pfam" id="PF14464">
    <property type="entry name" value="Prok-JAB"/>
    <property type="match status" value="1"/>
</dbReference>
<keyword evidence="9" id="KW-1185">Reference proteome</keyword>
<evidence type="ECO:0000259" key="7">
    <source>
        <dbReference type="Pfam" id="PF14464"/>
    </source>
</evidence>
<reference evidence="8 9" key="1">
    <citation type="submission" date="2022-06" db="EMBL/GenBank/DDBJ databases">
        <title>Isolation of gut microbiota from human fecal samples.</title>
        <authorList>
            <person name="Pamer E.G."/>
            <person name="Barat B."/>
            <person name="Waligurski E."/>
            <person name="Medina S."/>
            <person name="Paddock L."/>
            <person name="Mostad J."/>
        </authorList>
    </citation>
    <scope>NUCLEOTIDE SEQUENCE [LARGE SCALE GENOMIC DNA]</scope>
    <source>
        <strain evidence="8 9">DFI.7.95</strain>
    </source>
</reference>
<keyword evidence="5" id="KW-0482">Metalloprotease</keyword>